<dbReference type="EMBL" id="CABEEP010000001">
    <property type="protein sequence ID" value="VTQ58062.1"/>
    <property type="molecule type" value="Genomic_DNA"/>
</dbReference>
<proteinExistence type="predicted"/>
<evidence type="ECO:0000256" key="1">
    <source>
        <dbReference type="SAM" id="MobiDB-lite"/>
    </source>
</evidence>
<name>A0A4S2CAX9_ENTHR</name>
<feature type="compositionally biased region" description="Polar residues" evidence="1">
    <location>
        <begin position="18"/>
        <end position="49"/>
    </location>
</feature>
<evidence type="ECO:0000313" key="3">
    <source>
        <dbReference type="Proteomes" id="UP000352698"/>
    </source>
</evidence>
<comment type="caution">
    <text evidence="2">The sequence shown here is derived from an EMBL/GenBank/DDBJ whole genome shotgun (WGS) entry which is preliminary data.</text>
</comment>
<evidence type="ECO:0000313" key="2">
    <source>
        <dbReference type="EMBL" id="VTQ58062.1"/>
    </source>
</evidence>
<accession>A0A4S2CAX9</accession>
<dbReference type="RefSeq" id="WP_010736790.1">
    <property type="nucleotide sequence ID" value="NZ_CABEEP010000001.1"/>
</dbReference>
<reference evidence="2 3" key="1">
    <citation type="submission" date="2019-05" db="EMBL/GenBank/DDBJ databases">
        <authorList>
            <consortium name="Pathogen Informatics"/>
        </authorList>
    </citation>
    <scope>NUCLEOTIDE SEQUENCE [LARGE SCALE GENOMIC DNA]</scope>
    <source>
        <strain evidence="2 3">NCTC12204</strain>
    </source>
</reference>
<sequence>MVGAIEKRDSEHLAADNLVTQSQKSSLSEKVTSAINNRKDQSLVTQANEKTPMKEKNNDR</sequence>
<organism evidence="2 3">
    <name type="scientific">Enterococcus hirae</name>
    <dbReference type="NCBI Taxonomy" id="1354"/>
    <lineage>
        <taxon>Bacteria</taxon>
        <taxon>Bacillati</taxon>
        <taxon>Bacillota</taxon>
        <taxon>Bacilli</taxon>
        <taxon>Lactobacillales</taxon>
        <taxon>Enterococcaceae</taxon>
        <taxon>Enterococcus</taxon>
    </lineage>
</organism>
<dbReference type="Proteomes" id="UP000352698">
    <property type="component" value="Unassembled WGS sequence"/>
</dbReference>
<dbReference type="AlphaFoldDB" id="A0A4S2CAX9"/>
<protein>
    <submittedName>
        <fullName evidence="2">Uncharacterized protein</fullName>
    </submittedName>
</protein>
<feature type="compositionally biased region" description="Basic and acidic residues" evidence="1">
    <location>
        <begin position="51"/>
        <end position="60"/>
    </location>
</feature>
<feature type="region of interest" description="Disordered" evidence="1">
    <location>
        <begin position="15"/>
        <end position="60"/>
    </location>
</feature>
<gene>
    <name evidence="2" type="ORF">NCTC12204_00034</name>
</gene>